<evidence type="ECO:0000256" key="2">
    <source>
        <dbReference type="SAM" id="MobiDB-lite"/>
    </source>
</evidence>
<comment type="caution">
    <text evidence="4">The sequence shown here is derived from an EMBL/GenBank/DDBJ whole genome shotgun (WGS) entry which is preliminary data.</text>
</comment>
<dbReference type="PANTHER" id="PTHR16026">
    <property type="entry name" value="CARTILAGE ACIDIC PROTEIN 1"/>
    <property type="match status" value="1"/>
</dbReference>
<name>A0ABU9T0G2_9ALTE</name>
<dbReference type="EMBL" id="JBBMQS010000012">
    <property type="protein sequence ID" value="MEM5499310.1"/>
    <property type="molecule type" value="Genomic_DNA"/>
</dbReference>
<accession>A0ABU9T0G2</accession>
<dbReference type="InterPro" id="IPR028994">
    <property type="entry name" value="Integrin_alpha_N"/>
</dbReference>
<organism evidence="4 5">
    <name type="scientific">Paraglaciecola mesophila</name>
    <dbReference type="NCBI Taxonomy" id="197222"/>
    <lineage>
        <taxon>Bacteria</taxon>
        <taxon>Pseudomonadati</taxon>
        <taxon>Pseudomonadota</taxon>
        <taxon>Gammaproteobacteria</taxon>
        <taxon>Alteromonadales</taxon>
        <taxon>Alteromonadaceae</taxon>
        <taxon>Paraglaciecola</taxon>
    </lineage>
</organism>
<gene>
    <name evidence="4" type="ORF">WNY77_17995</name>
</gene>
<sequence length="646" mass="70231">MKTYFSGYSIATLSVLVSAILGCQTVEPTPSELTPNNSKSNNAVTSVKHSSQQSRFVSADNAISLEDMNRRKWDNPVIADLDQDGYDDLLLTDHGYSIKLYWNNKGVFGKGYDLIVGDMHGIGVGDFDKNGVMDVLISRGGGSGANARNAKLFHISRDRTITQGEQFSPPLRNMRGRTSKFFDADNDGDLDLALLGFPSKDAGPNGENYLYRNDGNNIMTYVGNLPRTHRDGQKMLLTDFNQDHISDILLYGNGAVQALQGDGHFGFSDVTDQVLGNALSDVTGIAQIDFDNDGDFDLYFTRGKGLNAGDTFYDAQSSTLAFYTKRGEFQLDDLLIGDVLEIENLQTAYPDQDVFIGESGYPYQFPGEFHGGQDIRLVSSLALGWPDKPTKKGIYIGYIGNDTWRIAGTTNPPTTGVIKNVKHYSSTHLDNGPNDILLENQNGHFVDVTEKANLLDNVNNTGVAVGDFDNNGFADLFVVTRGNMAKANQQKVLLNQGDGTFKADSNHSVTSLEWGATGSGADVIDFDLDGKLDLVYANERGRWHLFRNEGAITDGAAHYLKISLGDSPRGGASSRDALVTISACGISQSQYFADSAAPYTQSLPSTLHFGLGQCASVDSVTVRWSNGELIKHQHLASDTIHHMGEG</sequence>
<dbReference type="SUPFAM" id="SSF69318">
    <property type="entry name" value="Integrin alpha N-terminal domain"/>
    <property type="match status" value="2"/>
</dbReference>
<evidence type="ECO:0000313" key="4">
    <source>
        <dbReference type="EMBL" id="MEM5499310.1"/>
    </source>
</evidence>
<dbReference type="Proteomes" id="UP001461163">
    <property type="component" value="Unassembled WGS sequence"/>
</dbReference>
<dbReference type="Gene3D" id="2.130.10.130">
    <property type="entry name" value="Integrin alpha, N-terminal"/>
    <property type="match status" value="2"/>
</dbReference>
<evidence type="ECO:0000313" key="5">
    <source>
        <dbReference type="Proteomes" id="UP001461163"/>
    </source>
</evidence>
<reference evidence="4 5" key="1">
    <citation type="submission" date="2024-03" db="EMBL/GenBank/DDBJ databases">
        <title>Community enrichment and isolation of bacterial strains for fucoidan degradation.</title>
        <authorList>
            <person name="Sichert A."/>
        </authorList>
    </citation>
    <scope>NUCLEOTIDE SEQUENCE [LARGE SCALE GENOMIC DNA]</scope>
    <source>
        <strain evidence="4 5">AS12</strain>
    </source>
</reference>
<dbReference type="Pfam" id="PF07593">
    <property type="entry name" value="UnbV_ASPIC"/>
    <property type="match status" value="1"/>
</dbReference>
<dbReference type="RefSeq" id="WP_342882486.1">
    <property type="nucleotide sequence ID" value="NZ_JBBMQS010000012.1"/>
</dbReference>
<dbReference type="PROSITE" id="PS51257">
    <property type="entry name" value="PROKAR_LIPOPROTEIN"/>
    <property type="match status" value="1"/>
</dbReference>
<evidence type="ECO:0000259" key="3">
    <source>
        <dbReference type="Pfam" id="PF07593"/>
    </source>
</evidence>
<feature type="domain" description="ASPIC/UnbV" evidence="3">
    <location>
        <begin position="577"/>
        <end position="639"/>
    </location>
</feature>
<dbReference type="InterPro" id="IPR011519">
    <property type="entry name" value="UnbV_ASPIC"/>
</dbReference>
<proteinExistence type="predicted"/>
<dbReference type="InterPro" id="IPR027039">
    <property type="entry name" value="Crtac1"/>
</dbReference>
<protein>
    <submittedName>
        <fullName evidence="4">CRTAC1 family protein</fullName>
    </submittedName>
</protein>
<evidence type="ECO:0000256" key="1">
    <source>
        <dbReference type="ARBA" id="ARBA00022729"/>
    </source>
</evidence>
<dbReference type="Pfam" id="PF13517">
    <property type="entry name" value="FG-GAP_3"/>
    <property type="match status" value="3"/>
</dbReference>
<feature type="region of interest" description="Disordered" evidence="2">
    <location>
        <begin position="28"/>
        <end position="51"/>
    </location>
</feature>
<dbReference type="PANTHER" id="PTHR16026:SF0">
    <property type="entry name" value="CARTILAGE ACIDIC PROTEIN 1"/>
    <property type="match status" value="1"/>
</dbReference>
<keyword evidence="1" id="KW-0732">Signal</keyword>
<keyword evidence="5" id="KW-1185">Reference proteome</keyword>
<dbReference type="InterPro" id="IPR013517">
    <property type="entry name" value="FG-GAP"/>
</dbReference>